<dbReference type="AlphaFoldDB" id="A0AAJ0CYV7"/>
<evidence type="ECO:0000313" key="3">
    <source>
        <dbReference type="Proteomes" id="UP001251528"/>
    </source>
</evidence>
<dbReference type="Proteomes" id="UP001251528">
    <property type="component" value="Unassembled WGS sequence"/>
</dbReference>
<feature type="coiled-coil region" evidence="1">
    <location>
        <begin position="143"/>
        <end position="174"/>
    </location>
</feature>
<organism evidence="2 3">
    <name type="scientific">Conoideocrella luteorostrata</name>
    <dbReference type="NCBI Taxonomy" id="1105319"/>
    <lineage>
        <taxon>Eukaryota</taxon>
        <taxon>Fungi</taxon>
        <taxon>Dikarya</taxon>
        <taxon>Ascomycota</taxon>
        <taxon>Pezizomycotina</taxon>
        <taxon>Sordariomycetes</taxon>
        <taxon>Hypocreomycetidae</taxon>
        <taxon>Hypocreales</taxon>
        <taxon>Clavicipitaceae</taxon>
        <taxon>Conoideocrella</taxon>
    </lineage>
</organism>
<keyword evidence="3" id="KW-1185">Reference proteome</keyword>
<evidence type="ECO:0008006" key="4">
    <source>
        <dbReference type="Google" id="ProtNLM"/>
    </source>
</evidence>
<accession>A0AAJ0CYV7</accession>
<protein>
    <recommendedName>
        <fullName evidence="4">HAUS augmin-like complex subunit 3 N-terminal domain-containing protein</fullName>
    </recommendedName>
</protein>
<sequence length="518" mass="58581">MDSDQRKHIEDLILKASRTCGLQTRREDVQAALRDPDHGPQLAEWAFLHLGSDTLLATDELQTYMELDKSGRVDQLTDVHDLSEVQAVTEAELRLATEQLKRSTENISKQTETLQQQQDVLLQLVEAQAENATRREELGRVQRRRKDRERNQLKKEVEHITRDIRLRLDELEQQGPALNDCIATCLQSDDKLLLSLQKLGWELDQPDPDETQAVDKMRETCMRLIKTTVETVRTRLDTSYLETLVTAERCSNVAPATNEEVKELQEEVESLYSEILSVAQMSMEKQHLEPVLKSVAAKSGQSLGKTASSLKYIDECLTYLLDRMARLHTYVESHKSYQDASAEIALTARAEIAVEAAPALKEPRQATLVSPIRNARTRRRSSDIHDEPPLETLLHSLAVSLPPQEENPRKKLDALGKVLAERTRKCDDVLKGAQESFELALKAHLQDARLAIQLLKDSLLAESPFGAVQLVDTDIEGSILVLEQEVEKAKEKLRALEEQSVMAGSIKREELIQRWGSD</sequence>
<feature type="coiled-coil region" evidence="1">
    <location>
        <begin position="247"/>
        <end position="281"/>
    </location>
</feature>
<gene>
    <name evidence="2" type="ORF">QQS21_002674</name>
</gene>
<proteinExistence type="predicted"/>
<dbReference type="EMBL" id="JASWJB010000032">
    <property type="protein sequence ID" value="KAK2608817.1"/>
    <property type="molecule type" value="Genomic_DNA"/>
</dbReference>
<name>A0AAJ0CYV7_9HYPO</name>
<evidence type="ECO:0000256" key="1">
    <source>
        <dbReference type="SAM" id="Coils"/>
    </source>
</evidence>
<reference evidence="2" key="1">
    <citation type="submission" date="2023-06" db="EMBL/GenBank/DDBJ databases">
        <title>Conoideocrella luteorostrata (Hypocreales: Clavicipitaceae), a potential biocontrol fungus for elongate hemlock scale in United States Christmas tree production areas.</title>
        <authorList>
            <person name="Barrett H."/>
            <person name="Lovett B."/>
            <person name="Macias A.M."/>
            <person name="Stajich J.E."/>
            <person name="Kasson M.T."/>
        </authorList>
    </citation>
    <scope>NUCLEOTIDE SEQUENCE</scope>
    <source>
        <strain evidence="2">ARSEF 14590</strain>
    </source>
</reference>
<evidence type="ECO:0000313" key="2">
    <source>
        <dbReference type="EMBL" id="KAK2608817.1"/>
    </source>
</evidence>
<keyword evidence="1" id="KW-0175">Coiled coil</keyword>
<comment type="caution">
    <text evidence="2">The sequence shown here is derived from an EMBL/GenBank/DDBJ whole genome shotgun (WGS) entry which is preliminary data.</text>
</comment>